<dbReference type="SMART" id="SM00382">
    <property type="entry name" value="AAA"/>
    <property type="match status" value="1"/>
</dbReference>
<dbReference type="PANTHER" id="PTHR43117:SF4">
    <property type="entry name" value="OSMOPROTECTANT IMPORT ATP-BINDING PROTEIN OSMV"/>
    <property type="match status" value="1"/>
</dbReference>
<dbReference type="Pfam" id="PF13405">
    <property type="entry name" value="EF-hand_6"/>
    <property type="match status" value="1"/>
</dbReference>
<keyword evidence="9" id="KW-0378">Hydrolase</keyword>
<feature type="region of interest" description="Disordered" evidence="6">
    <location>
        <begin position="626"/>
        <end position="676"/>
    </location>
</feature>
<evidence type="ECO:0000256" key="6">
    <source>
        <dbReference type="SAM" id="MobiDB-lite"/>
    </source>
</evidence>
<dbReference type="InterPro" id="IPR027417">
    <property type="entry name" value="P-loop_NTPase"/>
</dbReference>
<proteinExistence type="inferred from homology"/>
<name>A0A8H7H9J8_9AGAM</name>
<evidence type="ECO:0000259" key="7">
    <source>
        <dbReference type="PROSITE" id="PS50222"/>
    </source>
</evidence>
<dbReference type="PANTHER" id="PTHR43117">
    <property type="entry name" value="OSMOPROTECTANT IMPORT ATP-BINDING PROTEIN OSMV"/>
    <property type="match status" value="1"/>
</dbReference>
<keyword evidence="3" id="KW-0547">Nucleotide-binding</keyword>
<dbReference type="PROSITE" id="PS50893">
    <property type="entry name" value="ABC_TRANSPORTER_2"/>
    <property type="match status" value="2"/>
</dbReference>
<evidence type="ECO:0000256" key="3">
    <source>
        <dbReference type="ARBA" id="ARBA00022741"/>
    </source>
</evidence>
<dbReference type="Proteomes" id="UP000650582">
    <property type="component" value="Unassembled WGS sequence"/>
</dbReference>
<dbReference type="InterPro" id="IPR003439">
    <property type="entry name" value="ABC_transporter-like_ATP-bd"/>
</dbReference>
<dbReference type="AlphaFoldDB" id="A0A8H7H9J8"/>
<evidence type="ECO:0000256" key="1">
    <source>
        <dbReference type="ARBA" id="ARBA00005417"/>
    </source>
</evidence>
<feature type="compositionally biased region" description="Gly residues" evidence="6">
    <location>
        <begin position="639"/>
        <end position="663"/>
    </location>
</feature>
<dbReference type="InterPro" id="IPR011992">
    <property type="entry name" value="EF-hand-dom_pair"/>
</dbReference>
<dbReference type="InterPro" id="IPR018247">
    <property type="entry name" value="EF_Hand_1_Ca_BS"/>
</dbReference>
<dbReference type="CDD" id="cd16180">
    <property type="entry name" value="EFh_PEF_Group_I"/>
    <property type="match status" value="1"/>
</dbReference>
<dbReference type="Gene3D" id="3.40.50.300">
    <property type="entry name" value="P-loop containing nucleotide triphosphate hydrolases"/>
    <property type="match status" value="2"/>
</dbReference>
<reference evidence="9" key="1">
    <citation type="submission" date="2020-09" db="EMBL/GenBank/DDBJ databases">
        <title>Comparative genome analyses of four rice-infecting Rhizoctonia solani isolates reveal extensive enrichment of homogalacturonan modification genes.</title>
        <authorList>
            <person name="Lee D.-Y."/>
            <person name="Jeon J."/>
            <person name="Kim K.-T."/>
            <person name="Cheong K."/>
            <person name="Song H."/>
            <person name="Choi G."/>
            <person name="Ko J."/>
            <person name="Opiyo S.O."/>
            <person name="Zuo S."/>
            <person name="Madhav S."/>
            <person name="Lee Y.-H."/>
            <person name="Wang G.-L."/>
        </authorList>
    </citation>
    <scope>NUCLEOTIDE SEQUENCE</scope>
    <source>
        <strain evidence="9">AG1-IA YN-7</strain>
    </source>
</reference>
<evidence type="ECO:0000313" key="9">
    <source>
        <dbReference type="EMBL" id="KAF8678738.1"/>
    </source>
</evidence>
<dbReference type="InterPro" id="IPR003593">
    <property type="entry name" value="AAA+_ATPase"/>
</dbReference>
<gene>
    <name evidence="9" type="ORF">RHS04_05092</name>
</gene>
<dbReference type="Gene3D" id="1.10.238.10">
    <property type="entry name" value="EF-hand"/>
    <property type="match status" value="1"/>
</dbReference>
<evidence type="ECO:0000259" key="8">
    <source>
        <dbReference type="PROSITE" id="PS50893"/>
    </source>
</evidence>
<sequence length="849" mass="94945">MRRATPLALNLLSLRNLRGHILPLFPTRRFSSLVVNVPRSNIYRFGDGQRAVPALRDVQWSVEEGESWVITGNQRNDIVEILLGHTRITPSPSGGLYPFLVASGRDPHDLIAHVSFAPQRLASGGAFYDFTARYGAVREEDRMTLRESLGTVDESLAETLDLKRLLDLPLVALSNGQTRRARILQALMRNPAPEVLVLTEPLIAGLDVEHRPRLLKLLHDLHIKRAPRVIMTLRGQDPVPDWATHIIRAENGKIIVGERSQMVSKHSKRDHKPNDGYKGDPHKIGKPIVEIVGLNIAYHERKILTNVNWTIREGERWHLKGPNGSGKTTLLAMITGDHPQSYSQPASSLRLFSKPRRSIPTTTLQRRIGLISPEQYNAFPRRIPGLSVRDAISTGFDSTYAFRTRTTGEEARIDELIRAFNFGVGKDGEKEFALLGAGEQALVLLMRALVSKAPLLILDEPFAGMDDAMVENSKRYLLEKLEPYQAVVLVTHWAEEVPWPTSAVQHPTHHKGSTALSSEPECKKSRANGRRLSRRQAMMNRCTDSLVNIMSQMSTRDGWEQDPGWSNRCQDRVEEFDARVDARHPLPSDKKGEQTKAGRVKIIGAQHERADAQPPHSLLPYKVLQKPQNAPSHRRYGGQQQGYGGQQQGYGGYGQSRGPGGWQAGPPQGPPPGADPQLWTWFSSVDSDRSGAISANELQQALVNGDWSPFDLDTVKMLMSIFDTDRSGTIGFNEFSGLWRYIKDWQGVFKHFDRDNSGSIDGQELSQAMNQFGYPLNPQLLDLVQRKYDVKGAAPIPGGPPPGITFDRFVRACVVVKSLTESFRRLDTDRDGWIQINYDTFIHTCLSAP</sequence>
<evidence type="ECO:0000313" key="10">
    <source>
        <dbReference type="Proteomes" id="UP000650582"/>
    </source>
</evidence>
<dbReference type="SMART" id="SM00054">
    <property type="entry name" value="EFh"/>
    <property type="match status" value="4"/>
</dbReference>
<dbReference type="GO" id="GO:0005524">
    <property type="term" value="F:ATP binding"/>
    <property type="evidence" value="ECO:0007669"/>
    <property type="project" value="UniProtKB-KW"/>
</dbReference>
<feature type="region of interest" description="Disordered" evidence="6">
    <location>
        <begin position="261"/>
        <end position="282"/>
    </location>
</feature>
<organism evidence="9 10">
    <name type="scientific">Rhizoctonia solani</name>
    <dbReference type="NCBI Taxonomy" id="456999"/>
    <lineage>
        <taxon>Eukaryota</taxon>
        <taxon>Fungi</taxon>
        <taxon>Dikarya</taxon>
        <taxon>Basidiomycota</taxon>
        <taxon>Agaricomycotina</taxon>
        <taxon>Agaricomycetes</taxon>
        <taxon>Cantharellales</taxon>
        <taxon>Ceratobasidiaceae</taxon>
        <taxon>Rhizoctonia</taxon>
    </lineage>
</organism>
<evidence type="ECO:0000256" key="4">
    <source>
        <dbReference type="ARBA" id="ARBA00022837"/>
    </source>
</evidence>
<evidence type="ECO:0000256" key="2">
    <source>
        <dbReference type="ARBA" id="ARBA00022448"/>
    </source>
</evidence>
<dbReference type="Pfam" id="PF13499">
    <property type="entry name" value="EF-hand_7"/>
    <property type="match status" value="1"/>
</dbReference>
<keyword evidence="4" id="KW-0106">Calcium</keyword>
<comment type="similarity">
    <text evidence="1">Belongs to the ABC transporter superfamily.</text>
</comment>
<dbReference type="GO" id="GO:0016887">
    <property type="term" value="F:ATP hydrolysis activity"/>
    <property type="evidence" value="ECO:0007669"/>
    <property type="project" value="InterPro"/>
</dbReference>
<feature type="domain" description="ABC transporter" evidence="8">
    <location>
        <begin position="289"/>
        <end position="536"/>
    </location>
</feature>
<keyword evidence="5" id="KW-0067">ATP-binding</keyword>
<feature type="compositionally biased region" description="Basic and acidic residues" evidence="6">
    <location>
        <begin position="272"/>
        <end position="282"/>
    </location>
</feature>
<dbReference type="InterPro" id="IPR002048">
    <property type="entry name" value="EF_hand_dom"/>
</dbReference>
<feature type="region of interest" description="Disordered" evidence="6">
    <location>
        <begin position="503"/>
        <end position="531"/>
    </location>
</feature>
<feature type="domain" description="EF-hand" evidence="7">
    <location>
        <begin position="740"/>
        <end position="775"/>
    </location>
</feature>
<evidence type="ECO:0000256" key="5">
    <source>
        <dbReference type="ARBA" id="ARBA00022840"/>
    </source>
</evidence>
<dbReference type="GO" id="GO:0005509">
    <property type="term" value="F:calcium ion binding"/>
    <property type="evidence" value="ECO:0007669"/>
    <property type="project" value="InterPro"/>
</dbReference>
<feature type="domain" description="EF-hand" evidence="7">
    <location>
        <begin position="673"/>
        <end position="708"/>
    </location>
</feature>
<protein>
    <submittedName>
        <fullName evidence="9">P-loop containing nucleoside triphosphate hydrolase protein</fullName>
    </submittedName>
</protein>
<feature type="domain" description="ABC transporter" evidence="8">
    <location>
        <begin position="37"/>
        <end position="276"/>
    </location>
</feature>
<comment type="caution">
    <text evidence="9">The sequence shown here is derived from an EMBL/GenBank/DDBJ whole genome shotgun (WGS) entry which is preliminary data.</text>
</comment>
<dbReference type="SUPFAM" id="SSF52540">
    <property type="entry name" value="P-loop containing nucleoside triphosphate hydrolases"/>
    <property type="match status" value="2"/>
</dbReference>
<dbReference type="PROSITE" id="PS00018">
    <property type="entry name" value="EF_HAND_1"/>
    <property type="match status" value="2"/>
</dbReference>
<keyword evidence="2" id="KW-0813">Transport</keyword>
<dbReference type="PROSITE" id="PS50222">
    <property type="entry name" value="EF_HAND_2"/>
    <property type="match status" value="2"/>
</dbReference>
<dbReference type="SUPFAM" id="SSF47473">
    <property type="entry name" value="EF-hand"/>
    <property type="match status" value="1"/>
</dbReference>
<dbReference type="EMBL" id="JACYCC010000038">
    <property type="protein sequence ID" value="KAF8678738.1"/>
    <property type="molecule type" value="Genomic_DNA"/>
</dbReference>
<dbReference type="Pfam" id="PF00005">
    <property type="entry name" value="ABC_tran"/>
    <property type="match status" value="1"/>
</dbReference>
<accession>A0A8H7H9J8</accession>